<dbReference type="FunFam" id="1.10.510.10:FF:000021">
    <property type="entry name" value="Serine/threonine protein kinase"/>
    <property type="match status" value="1"/>
</dbReference>
<proteinExistence type="predicted"/>
<evidence type="ECO:0000313" key="12">
    <source>
        <dbReference type="Proteomes" id="UP000031890"/>
    </source>
</evidence>
<evidence type="ECO:0000256" key="3">
    <source>
        <dbReference type="ARBA" id="ARBA00022679"/>
    </source>
</evidence>
<dbReference type="PRINTS" id="PR01217">
    <property type="entry name" value="PRICHEXTENSN"/>
</dbReference>
<keyword evidence="9" id="KW-0812">Transmembrane</keyword>
<dbReference type="EMBL" id="CP010827">
    <property type="protein sequence ID" value="AJI77601.1"/>
    <property type="molecule type" value="Genomic_DNA"/>
</dbReference>
<keyword evidence="5 11" id="KW-0418">Kinase</keyword>
<feature type="compositionally biased region" description="Polar residues" evidence="8">
    <location>
        <begin position="436"/>
        <end position="462"/>
    </location>
</feature>
<dbReference type="HOGENOM" id="CLU_000288_63_44_11"/>
<dbReference type="KEGG" id="csx:CSING_00155"/>
<dbReference type="Pfam" id="PF00069">
    <property type="entry name" value="Pkinase"/>
    <property type="match status" value="1"/>
</dbReference>
<evidence type="ECO:0000313" key="11">
    <source>
        <dbReference type="EMBL" id="AJI77601.1"/>
    </source>
</evidence>
<keyword evidence="9" id="KW-0472">Membrane</keyword>
<evidence type="ECO:0000256" key="7">
    <source>
        <dbReference type="PROSITE-ProRule" id="PRU10141"/>
    </source>
</evidence>
<gene>
    <name evidence="11" type="ORF">CSING_00155</name>
</gene>
<dbReference type="AlphaFoldDB" id="A0A0B6F0T3"/>
<reference evidence="11 12" key="1">
    <citation type="journal article" date="2015" name="Genome Announc.">
        <title>Complete Genome Sequence and Annotation of Corynebacterium singulare DSM 44357, Isolated from a Human Semen Specimen.</title>
        <authorList>
            <person name="Merten M."/>
            <person name="Brinkrolf K."/>
            <person name="Albersmeier A."/>
            <person name="Kutter Y."/>
            <person name="Ruckert C."/>
            <person name="Tauch A."/>
        </authorList>
    </citation>
    <scope>NUCLEOTIDE SEQUENCE [LARGE SCALE GENOMIC DNA]</scope>
    <source>
        <strain evidence="11">IBS B52218</strain>
    </source>
</reference>
<evidence type="ECO:0000256" key="2">
    <source>
        <dbReference type="ARBA" id="ARBA00022527"/>
    </source>
</evidence>
<keyword evidence="2 11" id="KW-0723">Serine/threonine-protein kinase</keyword>
<dbReference type="OrthoDB" id="9762169at2"/>
<dbReference type="PROSITE" id="PS00108">
    <property type="entry name" value="PROTEIN_KINASE_ST"/>
    <property type="match status" value="1"/>
</dbReference>
<dbReference type="PROSITE" id="PS00107">
    <property type="entry name" value="PROTEIN_KINASE_ATP"/>
    <property type="match status" value="1"/>
</dbReference>
<sequence>MNSADNKEHLQALIGEDYQLQWIVGHGGMSTVWLADDVHNDREVAIKVLRPEFSDNSEFLSRFRNEAQAAESITSDNVVATYDYRELEDNGRAFCFMALEYIRGESLADLLAREGALPETLALDVMEQASHGLSVIHNMGLVHRDIKPGNLMITQNGQVKITDFGIAKAAAAVPLTRTGMVVGTAQYVSPEQAQGLDVGPASDVYSLGVVGYEMLAGSRPFSGDSSVSVALAHISQAPEPLSTSISAPTRELISLALRKDPGTRFADGNEFTNAISAVRQGQRPPQPKSAALAPPAAEPSPSASTEMLANMANPTTVRPAAQPPAKKGGFGTGLLIAVAIAALVAIGLAGYKFWNDNSTDPVPTPTEQPTEIIVTETVTPEVTEEPTYRSPKPVETTIVEEEPPAPVTVTKTHSVMPAPTPEVTTHQPTPEVATPEETQPQVNDAPTDTPELDSQGTPTEESALQGGQ</sequence>
<dbReference type="InterPro" id="IPR008271">
    <property type="entry name" value="Ser/Thr_kinase_AS"/>
</dbReference>
<keyword evidence="9" id="KW-1133">Transmembrane helix</keyword>
<evidence type="ECO:0000256" key="5">
    <source>
        <dbReference type="ARBA" id="ARBA00022777"/>
    </source>
</evidence>
<dbReference type="SUPFAM" id="SSF56112">
    <property type="entry name" value="Protein kinase-like (PK-like)"/>
    <property type="match status" value="1"/>
</dbReference>
<dbReference type="InterPro" id="IPR017441">
    <property type="entry name" value="Protein_kinase_ATP_BS"/>
</dbReference>
<dbReference type="Proteomes" id="UP000031890">
    <property type="component" value="Chromosome"/>
</dbReference>
<feature type="region of interest" description="Disordered" evidence="8">
    <location>
        <begin position="278"/>
        <end position="304"/>
    </location>
</feature>
<dbReference type="Gene3D" id="3.30.200.20">
    <property type="entry name" value="Phosphorylase Kinase, domain 1"/>
    <property type="match status" value="1"/>
</dbReference>
<dbReference type="RefSeq" id="WP_042528651.1">
    <property type="nucleotide sequence ID" value="NZ_CP010827.1"/>
</dbReference>
<dbReference type="InterPro" id="IPR000719">
    <property type="entry name" value="Prot_kinase_dom"/>
</dbReference>
<protein>
    <recommendedName>
        <fullName evidence="1">non-specific serine/threonine protein kinase</fullName>
        <ecNumber evidence="1">2.7.11.1</ecNumber>
    </recommendedName>
</protein>
<dbReference type="EC" id="2.7.11.1" evidence="1"/>
<name>A0A0B6F0T3_9CORY</name>
<feature type="region of interest" description="Disordered" evidence="8">
    <location>
        <begin position="402"/>
        <end position="468"/>
    </location>
</feature>
<dbReference type="CDD" id="cd14014">
    <property type="entry name" value="STKc_PknB_like"/>
    <property type="match status" value="1"/>
</dbReference>
<dbReference type="GO" id="GO:0005524">
    <property type="term" value="F:ATP binding"/>
    <property type="evidence" value="ECO:0007669"/>
    <property type="project" value="UniProtKB-UniRule"/>
</dbReference>
<keyword evidence="6 7" id="KW-0067">ATP-binding</keyword>
<evidence type="ECO:0000256" key="6">
    <source>
        <dbReference type="ARBA" id="ARBA00022840"/>
    </source>
</evidence>
<accession>A0A0B6F0T3</accession>
<keyword evidence="4 7" id="KW-0547">Nucleotide-binding</keyword>
<feature type="domain" description="Protein kinase" evidence="10">
    <location>
        <begin position="18"/>
        <end position="276"/>
    </location>
</feature>
<dbReference type="STRING" id="161899.CSING_00155"/>
<dbReference type="InterPro" id="IPR011009">
    <property type="entry name" value="Kinase-like_dom_sf"/>
</dbReference>
<dbReference type="PANTHER" id="PTHR43289">
    <property type="entry name" value="MITOGEN-ACTIVATED PROTEIN KINASE KINASE KINASE 20-RELATED"/>
    <property type="match status" value="1"/>
</dbReference>
<feature type="binding site" evidence="7">
    <location>
        <position position="47"/>
    </location>
    <ligand>
        <name>ATP</name>
        <dbReference type="ChEBI" id="CHEBI:30616"/>
    </ligand>
</feature>
<keyword evidence="3 11" id="KW-0808">Transferase</keyword>
<evidence type="ECO:0000256" key="1">
    <source>
        <dbReference type="ARBA" id="ARBA00012513"/>
    </source>
</evidence>
<dbReference type="PANTHER" id="PTHR43289:SF6">
    <property type="entry name" value="SERINE_THREONINE-PROTEIN KINASE NEKL-3"/>
    <property type="match status" value="1"/>
</dbReference>
<evidence type="ECO:0000256" key="8">
    <source>
        <dbReference type="SAM" id="MobiDB-lite"/>
    </source>
</evidence>
<organism evidence="11 12">
    <name type="scientific">Corynebacterium singulare</name>
    <dbReference type="NCBI Taxonomy" id="161899"/>
    <lineage>
        <taxon>Bacteria</taxon>
        <taxon>Bacillati</taxon>
        <taxon>Actinomycetota</taxon>
        <taxon>Actinomycetes</taxon>
        <taxon>Mycobacteriales</taxon>
        <taxon>Corynebacteriaceae</taxon>
        <taxon>Corynebacterium</taxon>
    </lineage>
</organism>
<feature type="transmembrane region" description="Helical" evidence="9">
    <location>
        <begin position="334"/>
        <end position="354"/>
    </location>
</feature>
<dbReference type="PROSITE" id="PS50011">
    <property type="entry name" value="PROTEIN_KINASE_DOM"/>
    <property type="match status" value="1"/>
</dbReference>
<evidence type="ECO:0000256" key="4">
    <source>
        <dbReference type="ARBA" id="ARBA00022741"/>
    </source>
</evidence>
<feature type="compositionally biased region" description="Low complexity" evidence="8">
    <location>
        <begin position="288"/>
        <end position="304"/>
    </location>
</feature>
<dbReference type="SMART" id="SM00220">
    <property type="entry name" value="S_TKc"/>
    <property type="match status" value="1"/>
</dbReference>
<evidence type="ECO:0000256" key="9">
    <source>
        <dbReference type="SAM" id="Phobius"/>
    </source>
</evidence>
<dbReference type="GO" id="GO:0004674">
    <property type="term" value="F:protein serine/threonine kinase activity"/>
    <property type="evidence" value="ECO:0007669"/>
    <property type="project" value="UniProtKB-KW"/>
</dbReference>
<evidence type="ECO:0000259" key="10">
    <source>
        <dbReference type="PROSITE" id="PS50011"/>
    </source>
</evidence>
<dbReference type="Gene3D" id="1.10.510.10">
    <property type="entry name" value="Transferase(Phosphotransferase) domain 1"/>
    <property type="match status" value="1"/>
</dbReference>